<feature type="transmembrane region" description="Helical" evidence="6">
    <location>
        <begin position="120"/>
        <end position="142"/>
    </location>
</feature>
<keyword evidence="5 6" id="KW-0472">Membrane</keyword>
<evidence type="ECO:0000256" key="1">
    <source>
        <dbReference type="ARBA" id="ARBA00004651"/>
    </source>
</evidence>
<keyword evidence="3 6" id="KW-0812">Transmembrane</keyword>
<gene>
    <name evidence="8" type="ORF">OEV98_15465</name>
</gene>
<keyword evidence="2" id="KW-1003">Cell membrane</keyword>
<dbReference type="Pfam" id="PF11728">
    <property type="entry name" value="ArAE_1_C"/>
    <property type="match status" value="1"/>
</dbReference>
<dbReference type="PANTHER" id="PTHR40064:SF1">
    <property type="entry name" value="MEMBRANE PROTEIN"/>
    <property type="match status" value="1"/>
</dbReference>
<reference evidence="8" key="1">
    <citation type="submission" date="2022-10" db="EMBL/GenBank/DDBJ databases">
        <title>Description of Fervidibacillus gen. nov. in the family Fervidibacillaceae fam. nov. with two species, Fervidibacillus albus sp. nov., and Fervidibacillus halotolerans sp. nov., isolated from tidal flat sediments.</title>
        <authorList>
            <person name="Kwon K.K."/>
            <person name="Yang S.-H."/>
        </authorList>
    </citation>
    <scope>NUCLEOTIDE SEQUENCE</scope>
    <source>
        <strain evidence="8">JCM 19140</strain>
    </source>
</reference>
<feature type="transmembrane region" description="Helical" evidence="6">
    <location>
        <begin position="12"/>
        <end position="40"/>
    </location>
</feature>
<comment type="subcellular location">
    <subcellularLocation>
        <location evidence="1">Cell membrane</location>
        <topology evidence="1">Multi-pass membrane protein</topology>
    </subcellularLocation>
</comment>
<proteinExistence type="predicted"/>
<dbReference type="Proteomes" id="UP001209318">
    <property type="component" value="Unassembled WGS sequence"/>
</dbReference>
<dbReference type="PANTHER" id="PTHR40064">
    <property type="entry name" value="MEMBRANE PROTEIN-RELATED"/>
    <property type="match status" value="1"/>
</dbReference>
<sequence length="326" mass="37895">MIGMGYRTIKTAVGAGLAIWIASLFHLEFATFAAIIVIMCIEKTRKKSLDTILKKFFACLLSLVLSGIVFEIFGYNPLVFSIFILLFVPLLVKAKIQGGFVTSMVVVLHIYTVKHANVEVFLNEFFVIVIGISIAILVNSYMPSAKDDIENFKAKIENSFQVILYELAAYLRDSKQNWDGKEILEAEDWINQAKSIAMNEMENHLLKKQVKDFFYLEMREDQLELLKRMLPIVSSLSLHLKQREIFADFLEFLSNHVHSGDTTELSFQKLEECWELMRETELPTTREEFETRANLYYLIREIENYLHIKRKLFSKREYKGTPKTEQ</sequence>
<dbReference type="Gene3D" id="1.20.120.940">
    <property type="entry name" value="Putative aromatic acid exporter, C-terminal domain"/>
    <property type="match status" value="1"/>
</dbReference>
<evidence type="ECO:0000256" key="6">
    <source>
        <dbReference type="SAM" id="Phobius"/>
    </source>
</evidence>
<dbReference type="InterPro" id="IPR021062">
    <property type="entry name" value="ArAE_1_C"/>
</dbReference>
<dbReference type="InterPro" id="IPR010343">
    <property type="entry name" value="ArAE_1"/>
</dbReference>
<comment type="caution">
    <text evidence="8">The sequence shown here is derived from an EMBL/GenBank/DDBJ whole genome shotgun (WGS) entry which is preliminary data.</text>
</comment>
<name>A0AAE3IWM1_9BACI</name>
<feature type="transmembrane region" description="Helical" evidence="6">
    <location>
        <begin position="52"/>
        <end position="73"/>
    </location>
</feature>
<keyword evidence="9" id="KW-1185">Reference proteome</keyword>
<evidence type="ECO:0000313" key="8">
    <source>
        <dbReference type="EMBL" id="MCU9614943.1"/>
    </source>
</evidence>
<evidence type="ECO:0000313" key="9">
    <source>
        <dbReference type="Proteomes" id="UP001209318"/>
    </source>
</evidence>
<dbReference type="AlphaFoldDB" id="A0AAE3IWM1"/>
<dbReference type="EMBL" id="JAOUSF010000005">
    <property type="protein sequence ID" value="MCU9614943.1"/>
    <property type="molecule type" value="Genomic_DNA"/>
</dbReference>
<feature type="domain" description="Putative aromatic acid exporter C-terminal" evidence="7">
    <location>
        <begin position="148"/>
        <end position="310"/>
    </location>
</feature>
<evidence type="ECO:0000256" key="3">
    <source>
        <dbReference type="ARBA" id="ARBA00022692"/>
    </source>
</evidence>
<organism evidence="8 9">
    <name type="scientific">Perspicuibacillus lycopersici</name>
    <dbReference type="NCBI Taxonomy" id="1325689"/>
    <lineage>
        <taxon>Bacteria</taxon>
        <taxon>Bacillati</taxon>
        <taxon>Bacillota</taxon>
        <taxon>Bacilli</taxon>
        <taxon>Bacillales</taxon>
        <taxon>Bacillaceae</taxon>
        <taxon>Perspicuibacillus</taxon>
    </lineage>
</organism>
<evidence type="ECO:0000259" key="7">
    <source>
        <dbReference type="Pfam" id="PF11728"/>
    </source>
</evidence>
<feature type="transmembrane region" description="Helical" evidence="6">
    <location>
        <begin position="79"/>
        <end position="108"/>
    </location>
</feature>
<dbReference type="RefSeq" id="WP_263074261.1">
    <property type="nucleotide sequence ID" value="NZ_JAOUSF010000005.1"/>
</dbReference>
<dbReference type="GO" id="GO:0005886">
    <property type="term" value="C:plasma membrane"/>
    <property type="evidence" value="ECO:0007669"/>
    <property type="project" value="UniProtKB-SubCell"/>
</dbReference>
<dbReference type="Pfam" id="PF06081">
    <property type="entry name" value="ArAE_1"/>
    <property type="match status" value="1"/>
</dbReference>
<evidence type="ECO:0000256" key="5">
    <source>
        <dbReference type="ARBA" id="ARBA00023136"/>
    </source>
</evidence>
<keyword evidence="4 6" id="KW-1133">Transmembrane helix</keyword>
<dbReference type="InterPro" id="IPR052984">
    <property type="entry name" value="UPF0421"/>
</dbReference>
<protein>
    <submittedName>
        <fullName evidence="8">Aromatic acid exporter family protein</fullName>
    </submittedName>
</protein>
<accession>A0AAE3IWM1</accession>
<dbReference type="InterPro" id="IPR038323">
    <property type="entry name" value="ArAE_1_C_sf"/>
</dbReference>
<evidence type="ECO:0000256" key="2">
    <source>
        <dbReference type="ARBA" id="ARBA00022475"/>
    </source>
</evidence>
<evidence type="ECO:0000256" key="4">
    <source>
        <dbReference type="ARBA" id="ARBA00022989"/>
    </source>
</evidence>